<gene>
    <name evidence="6" type="ORF">ACFQ2S_23300</name>
</gene>
<dbReference type="InterPro" id="IPR011010">
    <property type="entry name" value="DNA_brk_join_enz"/>
</dbReference>
<comment type="similarity">
    <text evidence="1">Belongs to the 'phage' integrase family.</text>
</comment>
<evidence type="ECO:0000313" key="6">
    <source>
        <dbReference type="EMBL" id="MFD0982568.1"/>
    </source>
</evidence>
<dbReference type="InterPro" id="IPR025166">
    <property type="entry name" value="Integrase_DNA_bind_dom"/>
</dbReference>
<proteinExistence type="inferred from homology"/>
<evidence type="ECO:0000256" key="3">
    <source>
        <dbReference type="ARBA" id="ARBA00023125"/>
    </source>
</evidence>
<dbReference type="PANTHER" id="PTHR30629:SF2">
    <property type="entry name" value="PROPHAGE INTEGRASE INTS-RELATED"/>
    <property type="match status" value="1"/>
</dbReference>
<dbReference type="PANTHER" id="PTHR30629">
    <property type="entry name" value="PROPHAGE INTEGRASE"/>
    <property type="match status" value="1"/>
</dbReference>
<dbReference type="Gene3D" id="1.10.443.10">
    <property type="entry name" value="Intergrase catalytic core"/>
    <property type="match status" value="1"/>
</dbReference>
<evidence type="ECO:0000313" key="7">
    <source>
        <dbReference type="Proteomes" id="UP001597108"/>
    </source>
</evidence>
<dbReference type="InterPro" id="IPR050808">
    <property type="entry name" value="Phage_Integrase"/>
</dbReference>
<feature type="domain" description="Tyr recombinase" evidence="5">
    <location>
        <begin position="253"/>
        <end position="435"/>
    </location>
</feature>
<evidence type="ECO:0000256" key="1">
    <source>
        <dbReference type="ARBA" id="ARBA00008857"/>
    </source>
</evidence>
<keyword evidence="4" id="KW-0233">DNA recombination</keyword>
<dbReference type="SUPFAM" id="SSF56349">
    <property type="entry name" value="DNA breaking-rejoining enzymes"/>
    <property type="match status" value="1"/>
</dbReference>
<comment type="caution">
    <text evidence="6">The sequence shown here is derived from an EMBL/GenBank/DDBJ whole genome shotgun (WGS) entry which is preliminary data.</text>
</comment>
<accession>A0ABW3IWL2</accession>
<sequence>MTSMKTGPLNPAHALIVSALGMGVQGELRRLLLEAERISIESKAAESPSEGAYQRIGPGKELVDPNRPGLILRCGQAARKTWLFRYRQSSSGKQIEMELGDFPRLSLAEAHDLWDRLKGLGSQDNEPAANGREVDSVGEGVTVRALCDLYLERYARKVKRSWREDERMLIRHVLPEYGHLPATDFTFREASELLDRIHSSGTPREAEKVRSLIQTMYNVAVGRTRKISTLGGTWLPPTTDNPVRNVFLPNRKAKNHKPTENELRSYMKGLGGLTSGEVLRLQALTMCRISEVTRMAWAEIDVANGRWMLPAERAKNGCEHLILLSRQAREILQGLKDRQFPSAFVFPSPRDLARPRSALFVQQQLASNRSLLGVPKTFTSHSLRHAALTWAAENGCPREVRDRLTNHVAGGGVDSIYNAATHNKAAGEWWQKWGDYLESLAAE</sequence>
<dbReference type="InterPro" id="IPR002104">
    <property type="entry name" value="Integrase_catalytic"/>
</dbReference>
<reference evidence="7" key="1">
    <citation type="journal article" date="2019" name="Int. J. Syst. Evol. Microbiol.">
        <title>The Global Catalogue of Microorganisms (GCM) 10K type strain sequencing project: providing services to taxonomists for standard genome sequencing and annotation.</title>
        <authorList>
            <consortium name="The Broad Institute Genomics Platform"/>
            <consortium name="The Broad Institute Genome Sequencing Center for Infectious Disease"/>
            <person name="Wu L."/>
            <person name="Ma J."/>
        </authorList>
    </citation>
    <scope>NUCLEOTIDE SEQUENCE [LARGE SCALE GENOMIC DNA]</scope>
    <source>
        <strain evidence="7">CCUG 60524</strain>
    </source>
</reference>
<name>A0ABW3IWL2_9RHOB</name>
<protein>
    <submittedName>
        <fullName evidence="6">Tyrosine-type recombinase/integrase</fullName>
    </submittedName>
</protein>
<dbReference type="InterPro" id="IPR038488">
    <property type="entry name" value="Integrase_DNA-bd_sf"/>
</dbReference>
<dbReference type="Gene3D" id="1.10.150.130">
    <property type="match status" value="1"/>
</dbReference>
<dbReference type="Pfam" id="PF00589">
    <property type="entry name" value="Phage_integrase"/>
    <property type="match status" value="1"/>
</dbReference>
<dbReference type="Proteomes" id="UP001597108">
    <property type="component" value="Unassembled WGS sequence"/>
</dbReference>
<evidence type="ECO:0000259" key="5">
    <source>
        <dbReference type="PROSITE" id="PS51898"/>
    </source>
</evidence>
<dbReference type="InterPro" id="IPR013762">
    <property type="entry name" value="Integrase-like_cat_sf"/>
</dbReference>
<dbReference type="EMBL" id="JBHTJT010000060">
    <property type="protein sequence ID" value="MFD0982568.1"/>
    <property type="molecule type" value="Genomic_DNA"/>
</dbReference>
<evidence type="ECO:0000256" key="4">
    <source>
        <dbReference type="ARBA" id="ARBA00023172"/>
    </source>
</evidence>
<dbReference type="Gene3D" id="3.30.160.390">
    <property type="entry name" value="Integrase, DNA-binding domain"/>
    <property type="match status" value="1"/>
</dbReference>
<keyword evidence="2" id="KW-0229">DNA integration</keyword>
<dbReference type="InterPro" id="IPR010998">
    <property type="entry name" value="Integrase_recombinase_N"/>
</dbReference>
<dbReference type="PROSITE" id="PS51898">
    <property type="entry name" value="TYR_RECOMBINASE"/>
    <property type="match status" value="1"/>
</dbReference>
<keyword evidence="7" id="KW-1185">Reference proteome</keyword>
<dbReference type="RefSeq" id="WP_386078716.1">
    <property type="nucleotide sequence ID" value="NZ_JBHTJT010000060.1"/>
</dbReference>
<keyword evidence="3" id="KW-0238">DNA-binding</keyword>
<organism evidence="6 7">
    <name type="scientific">Tropicimonas aquimaris</name>
    <dbReference type="NCBI Taxonomy" id="914152"/>
    <lineage>
        <taxon>Bacteria</taxon>
        <taxon>Pseudomonadati</taxon>
        <taxon>Pseudomonadota</taxon>
        <taxon>Alphaproteobacteria</taxon>
        <taxon>Rhodobacterales</taxon>
        <taxon>Roseobacteraceae</taxon>
        <taxon>Tropicimonas</taxon>
    </lineage>
</organism>
<evidence type="ECO:0000256" key="2">
    <source>
        <dbReference type="ARBA" id="ARBA00022908"/>
    </source>
</evidence>
<dbReference type="Pfam" id="PF13356">
    <property type="entry name" value="Arm-DNA-bind_3"/>
    <property type="match status" value="1"/>
</dbReference>
<dbReference type="CDD" id="cd00801">
    <property type="entry name" value="INT_P4_C"/>
    <property type="match status" value="1"/>
</dbReference>